<dbReference type="PANTHER" id="PTHR37017:SF11">
    <property type="entry name" value="ESTERASE_LIPASE_THIOESTERASE DOMAIN-CONTAINING PROTEIN"/>
    <property type="match status" value="1"/>
</dbReference>
<dbReference type="GO" id="GO:0016787">
    <property type="term" value="F:hydrolase activity"/>
    <property type="evidence" value="ECO:0007669"/>
    <property type="project" value="UniProtKB-KW"/>
</dbReference>
<proteinExistence type="predicted"/>
<dbReference type="Proteomes" id="UP000250140">
    <property type="component" value="Unassembled WGS sequence"/>
</dbReference>
<evidence type="ECO:0000313" key="3">
    <source>
        <dbReference type="Proteomes" id="UP000250140"/>
    </source>
</evidence>
<dbReference type="Pfam" id="PF12697">
    <property type="entry name" value="Abhydrolase_6"/>
    <property type="match status" value="1"/>
</dbReference>
<dbReference type="InterPro" id="IPR000073">
    <property type="entry name" value="AB_hydrolase_1"/>
</dbReference>
<gene>
    <name evidence="2" type="ORF">AOQ84DRAFT_148143</name>
</gene>
<dbReference type="AlphaFoldDB" id="A0A8E2F8N2"/>
<sequence length="258" mass="27589">MTQSTRKPTVLIVPGSFSHASFYTPIVDQLSAQGYEALAIDLPTVGRREDGPAPTMADDAAHVHSVAVKFVDEGKDVVLLTHSYGGIVGTESANGLAKADREAAGKKGGISRLIYLTSIVPPVGGSLASTTEGQADLGFLKTDGDYMYHDIPKSLPYTLSDLPEAEALAWAERTPQHSAVSFTGELTYPAYKYIPVSYIVCEADKILTPSFQREMVGRIAKESGRDVDVHVCNTGHCPNLSAPEVVVELVVNAIEKDL</sequence>
<organism evidence="2 3">
    <name type="scientific">Glonium stellatum</name>
    <dbReference type="NCBI Taxonomy" id="574774"/>
    <lineage>
        <taxon>Eukaryota</taxon>
        <taxon>Fungi</taxon>
        <taxon>Dikarya</taxon>
        <taxon>Ascomycota</taxon>
        <taxon>Pezizomycotina</taxon>
        <taxon>Dothideomycetes</taxon>
        <taxon>Pleosporomycetidae</taxon>
        <taxon>Gloniales</taxon>
        <taxon>Gloniaceae</taxon>
        <taxon>Glonium</taxon>
    </lineage>
</organism>
<evidence type="ECO:0000259" key="1">
    <source>
        <dbReference type="Pfam" id="PF12697"/>
    </source>
</evidence>
<dbReference type="SUPFAM" id="SSF53474">
    <property type="entry name" value="alpha/beta-Hydrolases"/>
    <property type="match status" value="1"/>
</dbReference>
<dbReference type="EMBL" id="KV748854">
    <property type="protein sequence ID" value="OCL12607.1"/>
    <property type="molecule type" value="Genomic_DNA"/>
</dbReference>
<dbReference type="InterPro" id="IPR029058">
    <property type="entry name" value="AB_hydrolase_fold"/>
</dbReference>
<dbReference type="Gene3D" id="3.40.50.1820">
    <property type="entry name" value="alpha/beta hydrolase"/>
    <property type="match status" value="1"/>
</dbReference>
<evidence type="ECO:0000313" key="2">
    <source>
        <dbReference type="EMBL" id="OCL12607.1"/>
    </source>
</evidence>
<dbReference type="InterPro" id="IPR052897">
    <property type="entry name" value="Sec-Metab_Biosynth_Hydrolase"/>
</dbReference>
<feature type="domain" description="AB hydrolase-1" evidence="1">
    <location>
        <begin position="10"/>
        <end position="248"/>
    </location>
</feature>
<accession>A0A8E2F8N2</accession>
<name>A0A8E2F8N2_9PEZI</name>
<dbReference type="PANTHER" id="PTHR37017">
    <property type="entry name" value="AB HYDROLASE-1 DOMAIN-CONTAINING PROTEIN-RELATED"/>
    <property type="match status" value="1"/>
</dbReference>
<protein>
    <submittedName>
        <fullName evidence="2">Alpha/beta-hydrolase</fullName>
    </submittedName>
</protein>
<dbReference type="OrthoDB" id="1263307at2759"/>
<keyword evidence="3" id="KW-1185">Reference proteome</keyword>
<keyword evidence="2" id="KW-0378">Hydrolase</keyword>
<reference evidence="2 3" key="1">
    <citation type="journal article" date="2016" name="Nat. Commun.">
        <title>Ectomycorrhizal ecology is imprinted in the genome of the dominant symbiotic fungus Cenococcum geophilum.</title>
        <authorList>
            <consortium name="DOE Joint Genome Institute"/>
            <person name="Peter M."/>
            <person name="Kohler A."/>
            <person name="Ohm R.A."/>
            <person name="Kuo A."/>
            <person name="Krutzmann J."/>
            <person name="Morin E."/>
            <person name="Arend M."/>
            <person name="Barry K.W."/>
            <person name="Binder M."/>
            <person name="Choi C."/>
            <person name="Clum A."/>
            <person name="Copeland A."/>
            <person name="Grisel N."/>
            <person name="Haridas S."/>
            <person name="Kipfer T."/>
            <person name="LaButti K."/>
            <person name="Lindquist E."/>
            <person name="Lipzen A."/>
            <person name="Maire R."/>
            <person name="Meier B."/>
            <person name="Mihaltcheva S."/>
            <person name="Molinier V."/>
            <person name="Murat C."/>
            <person name="Poggeler S."/>
            <person name="Quandt C.A."/>
            <person name="Sperisen C."/>
            <person name="Tritt A."/>
            <person name="Tisserant E."/>
            <person name="Crous P.W."/>
            <person name="Henrissat B."/>
            <person name="Nehls U."/>
            <person name="Egli S."/>
            <person name="Spatafora J.W."/>
            <person name="Grigoriev I.V."/>
            <person name="Martin F.M."/>
        </authorList>
    </citation>
    <scope>NUCLEOTIDE SEQUENCE [LARGE SCALE GENOMIC DNA]</scope>
    <source>
        <strain evidence="2 3">CBS 207.34</strain>
    </source>
</reference>